<evidence type="ECO:0008006" key="3">
    <source>
        <dbReference type="Google" id="ProtNLM"/>
    </source>
</evidence>
<evidence type="ECO:0000313" key="1">
    <source>
        <dbReference type="EMBL" id="CAA9892954.1"/>
    </source>
</evidence>
<sequence length="114" mass="13014">MDINIGDILLCKFYFSDLQTSKNRPVLVFKDNLPFNDFVGLPVSSKTLKLQSDEIIITNKNLSEGGLPVESKVMVRKAFVISKNNPVKKYGSLNEECLIEVKRTFCKYFECSNR</sequence>
<proteinExistence type="predicted"/>
<name>A0A8S0X3Q7_9GAMM</name>
<dbReference type="GO" id="GO:0003677">
    <property type="term" value="F:DNA binding"/>
    <property type="evidence" value="ECO:0007669"/>
    <property type="project" value="InterPro"/>
</dbReference>
<organism evidence="1 2">
    <name type="scientific">Candidatus Methylobacter favarea</name>
    <dbReference type="NCBI Taxonomy" id="2707345"/>
    <lineage>
        <taxon>Bacteria</taxon>
        <taxon>Pseudomonadati</taxon>
        <taxon>Pseudomonadota</taxon>
        <taxon>Gammaproteobacteria</taxon>
        <taxon>Methylococcales</taxon>
        <taxon>Methylococcaceae</taxon>
        <taxon>Methylobacter</taxon>
    </lineage>
</organism>
<dbReference type="AlphaFoldDB" id="A0A8S0X3Q7"/>
<reference evidence="1 2" key="1">
    <citation type="submission" date="2020-02" db="EMBL/GenBank/DDBJ databases">
        <authorList>
            <person name="Hogendoorn C."/>
        </authorList>
    </citation>
    <scope>NUCLEOTIDE SEQUENCE [LARGE SCALE GENOMIC DNA]</scope>
    <source>
        <strain evidence="1">METHB21</strain>
    </source>
</reference>
<evidence type="ECO:0000313" key="2">
    <source>
        <dbReference type="Proteomes" id="UP000494216"/>
    </source>
</evidence>
<dbReference type="InterPro" id="IPR011067">
    <property type="entry name" value="Plasmid_toxin/cell-grow_inhib"/>
</dbReference>
<protein>
    <recommendedName>
        <fullName evidence="3">Type II toxin-antitoxin system PemK/MazF family toxin</fullName>
    </recommendedName>
</protein>
<gene>
    <name evidence="1" type="ORF">METHB2_90061</name>
</gene>
<dbReference type="EMBL" id="CADCXN010000124">
    <property type="protein sequence ID" value="CAA9892954.1"/>
    <property type="molecule type" value="Genomic_DNA"/>
</dbReference>
<dbReference type="Pfam" id="PF02452">
    <property type="entry name" value="PemK_toxin"/>
    <property type="match status" value="1"/>
</dbReference>
<comment type="caution">
    <text evidence="1">The sequence shown here is derived from an EMBL/GenBank/DDBJ whole genome shotgun (WGS) entry which is preliminary data.</text>
</comment>
<dbReference type="Proteomes" id="UP000494216">
    <property type="component" value="Unassembled WGS sequence"/>
</dbReference>
<dbReference type="RefSeq" id="WP_174627655.1">
    <property type="nucleotide sequence ID" value="NZ_CADCXN010000124.1"/>
</dbReference>
<keyword evidence="2" id="KW-1185">Reference proteome</keyword>
<accession>A0A8S0X3Q7</accession>
<dbReference type="SUPFAM" id="SSF50118">
    <property type="entry name" value="Cell growth inhibitor/plasmid maintenance toxic component"/>
    <property type="match status" value="1"/>
</dbReference>
<dbReference type="InterPro" id="IPR003477">
    <property type="entry name" value="PemK-like"/>
</dbReference>
<dbReference type="Gene3D" id="2.30.30.110">
    <property type="match status" value="1"/>
</dbReference>